<dbReference type="Gene3D" id="1.25.40.10">
    <property type="entry name" value="Tetratricopeptide repeat domain"/>
    <property type="match status" value="2"/>
</dbReference>
<evidence type="ECO:0000313" key="3">
    <source>
        <dbReference type="EMBL" id="KAI5081025.1"/>
    </source>
</evidence>
<protein>
    <recommendedName>
        <fullName evidence="5">Pentatricopeptide repeat-containing protein</fullName>
    </recommendedName>
</protein>
<dbReference type="PANTHER" id="PTHR24015:SF548">
    <property type="entry name" value="OS08G0340900 PROTEIN"/>
    <property type="match status" value="1"/>
</dbReference>
<dbReference type="InterPro" id="IPR011990">
    <property type="entry name" value="TPR-like_helical_dom_sf"/>
</dbReference>
<name>A0A9D4ZQ59_ADICA</name>
<evidence type="ECO:0000256" key="2">
    <source>
        <dbReference type="PROSITE-ProRule" id="PRU00708"/>
    </source>
</evidence>
<dbReference type="Pfam" id="PF01535">
    <property type="entry name" value="PPR"/>
    <property type="match status" value="1"/>
</dbReference>
<dbReference type="InterPro" id="IPR046960">
    <property type="entry name" value="PPR_At4g14850-like_plant"/>
</dbReference>
<dbReference type="GO" id="GO:0003723">
    <property type="term" value="F:RNA binding"/>
    <property type="evidence" value="ECO:0007669"/>
    <property type="project" value="InterPro"/>
</dbReference>
<keyword evidence="4" id="KW-1185">Reference proteome</keyword>
<reference evidence="3" key="1">
    <citation type="submission" date="2021-01" db="EMBL/GenBank/DDBJ databases">
        <title>Adiantum capillus-veneris genome.</title>
        <authorList>
            <person name="Fang Y."/>
            <person name="Liao Q."/>
        </authorList>
    </citation>
    <scope>NUCLEOTIDE SEQUENCE</scope>
    <source>
        <strain evidence="3">H3</strain>
        <tissue evidence="3">Leaf</tissue>
    </source>
</reference>
<comment type="caution">
    <text evidence="3">The sequence shown here is derived from an EMBL/GenBank/DDBJ whole genome shotgun (WGS) entry which is preliminary data.</text>
</comment>
<evidence type="ECO:0000256" key="1">
    <source>
        <dbReference type="ARBA" id="ARBA00022737"/>
    </source>
</evidence>
<feature type="repeat" description="PPR" evidence="2">
    <location>
        <begin position="537"/>
        <end position="571"/>
    </location>
</feature>
<dbReference type="NCBIfam" id="TIGR00756">
    <property type="entry name" value="PPR"/>
    <property type="match status" value="2"/>
</dbReference>
<proteinExistence type="predicted"/>
<feature type="repeat" description="PPR" evidence="2">
    <location>
        <begin position="613"/>
        <end position="647"/>
    </location>
</feature>
<keyword evidence="1" id="KW-0677">Repeat</keyword>
<dbReference type="EMBL" id="JABFUD020000004">
    <property type="protein sequence ID" value="KAI5081025.1"/>
    <property type="molecule type" value="Genomic_DNA"/>
</dbReference>
<accession>A0A9D4ZQ59</accession>
<dbReference type="Pfam" id="PF13041">
    <property type="entry name" value="PPR_2"/>
    <property type="match status" value="1"/>
</dbReference>
<dbReference type="GO" id="GO:0009451">
    <property type="term" value="P:RNA modification"/>
    <property type="evidence" value="ECO:0007669"/>
    <property type="project" value="InterPro"/>
</dbReference>
<organism evidence="3 4">
    <name type="scientific">Adiantum capillus-veneris</name>
    <name type="common">Maidenhair fern</name>
    <dbReference type="NCBI Taxonomy" id="13818"/>
    <lineage>
        <taxon>Eukaryota</taxon>
        <taxon>Viridiplantae</taxon>
        <taxon>Streptophyta</taxon>
        <taxon>Embryophyta</taxon>
        <taxon>Tracheophyta</taxon>
        <taxon>Polypodiopsida</taxon>
        <taxon>Polypodiidae</taxon>
        <taxon>Polypodiales</taxon>
        <taxon>Pteridineae</taxon>
        <taxon>Pteridaceae</taxon>
        <taxon>Vittarioideae</taxon>
        <taxon>Adiantum</taxon>
    </lineage>
</organism>
<evidence type="ECO:0008006" key="5">
    <source>
        <dbReference type="Google" id="ProtNLM"/>
    </source>
</evidence>
<sequence>MFRFTSITTETFLQLLKDQFPGIEDMTLHIVLVDVNVDMHLEWVRYCSIRSSASQELLAPSEAGLRQKMALRDMVIKSDNRLKEYLGPTGYCITGDCTKGHATSGPHKFEHVTVVVLREMLKLPPCDTFADLDEVLSSTAEELHDLCPEKISSVPFHPLKPEPKPIFRVSRGQVSHAAWPYTGCRNFTKLSVPLRTSARIPFPPRTQERDLRIFFAQKPQLKCDCKSWNSSFRFDNRAKDTNKQSKQYSEDASRLERLSQKILKKLEDINRHVICVTKSVDTAFSPLSSYCQISDIEDSPSSTITMSAVFCFPGTQHLCRLASSWAFVRSSDFRNAVAFANTIHGLNVMMRSFCQAVDRLPLLQTNSPSSLYIPPLLEGPQLVTILLSCAEDENLVQGRHAHNYIASHGFHLDFRVGNALIHISRESCLIDVFQQDLIVANALINMYGKCADVEGAVHTFEVMHLRDVISWNGMISAYARSENTRMAHQMFMQMHQEGFLSNTVTYVIVLDACGDPALLPRGKHLHASIATYIFKLNIKVENALVNMYGMCGKLEDALRTFAEMPEHNTVSFLTIVCGCIDQEAVIEGTLAGLIEEGHAYFRSMTQKYGIEPTLDHYHCMIDLLARSGRVNEAEKMLNSMRFSTVMSWMILLSACKKEADIGLAERAARRIILLDPDSTAPYVLLSNVYLVVGREDLVSAIQQEATCNEAVDNPLDQTQVRYG</sequence>
<dbReference type="Proteomes" id="UP000886520">
    <property type="component" value="Chromosome 4"/>
</dbReference>
<dbReference type="PANTHER" id="PTHR24015">
    <property type="entry name" value="OS07G0578800 PROTEIN-RELATED"/>
    <property type="match status" value="1"/>
</dbReference>
<dbReference type="PROSITE" id="PS51375">
    <property type="entry name" value="PPR"/>
    <property type="match status" value="3"/>
</dbReference>
<dbReference type="Pfam" id="PF12854">
    <property type="entry name" value="PPR_1"/>
    <property type="match status" value="1"/>
</dbReference>
<feature type="repeat" description="PPR" evidence="2">
    <location>
        <begin position="467"/>
        <end position="501"/>
    </location>
</feature>
<dbReference type="InterPro" id="IPR002885">
    <property type="entry name" value="PPR_rpt"/>
</dbReference>
<dbReference type="AlphaFoldDB" id="A0A9D4ZQ59"/>
<evidence type="ECO:0000313" key="4">
    <source>
        <dbReference type="Proteomes" id="UP000886520"/>
    </source>
</evidence>
<gene>
    <name evidence="3" type="ORF">GOP47_0004208</name>
</gene>